<feature type="region of interest" description="Disordered" evidence="8">
    <location>
        <begin position="1"/>
        <end position="188"/>
    </location>
</feature>
<name>A0A7E4UPZ7_PANRE</name>
<comment type="function">
    <text evidence="6">Component of the 90S pre-ribosome involved in the maturation of rRNAs. Required for early cleavages of the pre-RNAs in the 40S ribosomal subunit maturation pathway.</text>
</comment>
<evidence type="ECO:0000256" key="1">
    <source>
        <dbReference type="ARBA" id="ARBA00004604"/>
    </source>
</evidence>
<dbReference type="Proteomes" id="UP000492821">
    <property type="component" value="Unassembled WGS sequence"/>
</dbReference>
<accession>A0A7E4UPZ7</accession>
<evidence type="ECO:0000256" key="8">
    <source>
        <dbReference type="SAM" id="MobiDB-lite"/>
    </source>
</evidence>
<comment type="similarity">
    <text evidence="2 6">Belongs to the RRP36 family.</text>
</comment>
<feature type="region of interest" description="Disordered" evidence="8">
    <location>
        <begin position="210"/>
        <end position="267"/>
    </location>
</feature>
<evidence type="ECO:0000256" key="6">
    <source>
        <dbReference type="RuleBase" id="RU368027"/>
    </source>
</evidence>
<dbReference type="WBParaSite" id="Pan_g11062.t1">
    <property type="protein sequence ID" value="Pan_g11062.t1"/>
    <property type="gene ID" value="Pan_g11062"/>
</dbReference>
<evidence type="ECO:0000313" key="9">
    <source>
        <dbReference type="Proteomes" id="UP000492821"/>
    </source>
</evidence>
<dbReference type="PANTHER" id="PTHR21738">
    <property type="entry name" value="RIBOSOMAL RNA PROCESSING PROTEIN 36 HOMOLOG"/>
    <property type="match status" value="1"/>
</dbReference>
<evidence type="ECO:0000256" key="5">
    <source>
        <dbReference type="ARBA" id="ARBA00023242"/>
    </source>
</evidence>
<evidence type="ECO:0000256" key="2">
    <source>
        <dbReference type="ARBA" id="ARBA00009418"/>
    </source>
</evidence>
<dbReference type="GO" id="GO:0030686">
    <property type="term" value="C:90S preribosome"/>
    <property type="evidence" value="ECO:0007669"/>
    <property type="project" value="TreeGrafter"/>
</dbReference>
<protein>
    <recommendedName>
        <fullName evidence="6">rRNA biogenesis protein RRP36</fullName>
    </recommendedName>
</protein>
<keyword evidence="6" id="KW-0687">Ribonucleoprotein</keyword>
<keyword evidence="5 6" id="KW-0539">Nucleus</keyword>
<keyword evidence="7" id="KW-0175">Coiled coil</keyword>
<reference evidence="9" key="1">
    <citation type="journal article" date="2013" name="Genetics">
        <title>The draft genome and transcriptome of Panagrellus redivivus are shaped by the harsh demands of a free-living lifestyle.</title>
        <authorList>
            <person name="Srinivasan J."/>
            <person name="Dillman A.R."/>
            <person name="Macchietto M.G."/>
            <person name="Heikkinen L."/>
            <person name="Lakso M."/>
            <person name="Fracchia K.M."/>
            <person name="Antoshechkin I."/>
            <person name="Mortazavi A."/>
            <person name="Wong G."/>
            <person name="Sternberg P.W."/>
        </authorList>
    </citation>
    <scope>NUCLEOTIDE SEQUENCE [LARGE SCALE GENOMIC DNA]</scope>
    <source>
        <strain evidence="9">MT8872</strain>
    </source>
</reference>
<comment type="subcellular location">
    <subcellularLocation>
        <location evidence="1 6">Nucleus</location>
        <location evidence="1 6">Nucleolus</location>
    </subcellularLocation>
</comment>
<keyword evidence="4 6" id="KW-0698">rRNA processing</keyword>
<dbReference type="Pfam" id="PF06102">
    <property type="entry name" value="RRP36"/>
    <property type="match status" value="1"/>
</dbReference>
<feature type="compositionally biased region" description="Polar residues" evidence="8">
    <location>
        <begin position="43"/>
        <end position="54"/>
    </location>
</feature>
<dbReference type="GO" id="GO:0005730">
    <property type="term" value="C:nucleolus"/>
    <property type="evidence" value="ECO:0007669"/>
    <property type="project" value="UniProtKB-SubCell"/>
</dbReference>
<dbReference type="GO" id="GO:0000462">
    <property type="term" value="P:maturation of SSU-rRNA from tricistronic rRNA transcript (SSU-rRNA, 5.8S rRNA, LSU-rRNA)"/>
    <property type="evidence" value="ECO:0007669"/>
    <property type="project" value="TreeGrafter"/>
</dbReference>
<feature type="compositionally biased region" description="Acidic residues" evidence="8">
    <location>
        <begin position="149"/>
        <end position="178"/>
    </location>
</feature>
<organism evidence="9 10">
    <name type="scientific">Panagrellus redivivus</name>
    <name type="common">Microworm</name>
    <dbReference type="NCBI Taxonomy" id="6233"/>
    <lineage>
        <taxon>Eukaryota</taxon>
        <taxon>Metazoa</taxon>
        <taxon>Ecdysozoa</taxon>
        <taxon>Nematoda</taxon>
        <taxon>Chromadorea</taxon>
        <taxon>Rhabditida</taxon>
        <taxon>Tylenchina</taxon>
        <taxon>Panagrolaimomorpha</taxon>
        <taxon>Panagrolaimoidea</taxon>
        <taxon>Panagrolaimidae</taxon>
        <taxon>Panagrellus</taxon>
    </lineage>
</organism>
<proteinExistence type="inferred from homology"/>
<comment type="subunit">
    <text evidence="6">Associates with 90S and pre-40S pre-ribosomal particles.</text>
</comment>
<feature type="compositionally biased region" description="Basic residues" evidence="8">
    <location>
        <begin position="7"/>
        <end position="23"/>
    </location>
</feature>
<feature type="compositionally biased region" description="Basic and acidic residues" evidence="8">
    <location>
        <begin position="81"/>
        <end position="91"/>
    </location>
</feature>
<evidence type="ECO:0000256" key="4">
    <source>
        <dbReference type="ARBA" id="ARBA00022552"/>
    </source>
</evidence>
<evidence type="ECO:0000256" key="3">
    <source>
        <dbReference type="ARBA" id="ARBA00022517"/>
    </source>
</evidence>
<dbReference type="InterPro" id="IPR009292">
    <property type="entry name" value="RRP36"/>
</dbReference>
<sequence>MPPVAKKATKPAKTTRRSKKGVKKPVNCNLEPALRPSKRAIFSGTSEGSLNVNSAPEEESFAGKKKFPWSKPVEDDADEAPEPKRPKKSESEIIAISKKAFAQLDSKADRQRAATAKDESDSDEDDNVAPLLNTARGKKRSVLQSAIEYDSDDDEEDSEDDGSDNGDEEADDSEDEDEKGVQQKLSDMTMAQIKKLKDKLGLKIFNKMYFESGEDEPSKPAESDSDDKDADMDAATDSDNEAPEEQGSKKKSRHAPREMSSKHPVSVYRQIDPNAVNYERRRQDPRFDRRAGEFNEGEFRRDYGFIDELAHNDIKRLKAEHKTLRKRGDTRSANALRERIRQLENRQTAVEERDIWRQTTREVHETNIERMNAGLKPKFVSNSALKAKFQEKKLARIEKTGNIKKYLRNKERREEKKKLM</sequence>
<feature type="coiled-coil region" evidence="7">
    <location>
        <begin position="326"/>
        <end position="353"/>
    </location>
</feature>
<evidence type="ECO:0000313" key="10">
    <source>
        <dbReference type="WBParaSite" id="Pan_g11062.t1"/>
    </source>
</evidence>
<evidence type="ECO:0000256" key="7">
    <source>
        <dbReference type="SAM" id="Coils"/>
    </source>
</evidence>
<feature type="compositionally biased region" description="Acidic residues" evidence="8">
    <location>
        <begin position="223"/>
        <end position="244"/>
    </location>
</feature>
<feature type="compositionally biased region" description="Basic and acidic residues" evidence="8">
    <location>
        <begin position="106"/>
        <end position="119"/>
    </location>
</feature>
<dbReference type="AlphaFoldDB" id="A0A7E4UPZ7"/>
<keyword evidence="3 6" id="KW-0690">Ribosome biogenesis</keyword>
<reference evidence="10" key="2">
    <citation type="submission" date="2020-10" db="UniProtKB">
        <authorList>
            <consortium name="WormBaseParasite"/>
        </authorList>
    </citation>
    <scope>IDENTIFICATION</scope>
</reference>
<keyword evidence="9" id="KW-1185">Reference proteome</keyword>
<dbReference type="PANTHER" id="PTHR21738:SF0">
    <property type="entry name" value="RIBOSOMAL RNA PROCESSING PROTEIN 36 HOMOLOG"/>
    <property type="match status" value="1"/>
</dbReference>